<dbReference type="SUPFAM" id="SSF64438">
    <property type="entry name" value="CNF1/YfiH-like putative cysteine hydrolases"/>
    <property type="match status" value="1"/>
</dbReference>
<sequence>MNLLSHESGLNLIKPSWPDLPTNVYAFSTTRFGGVSDAPYDDGVGGGGLNLGDHVGDDIARVSKNRSLLNALLPSDVTFLSQIHGNIAVDASNLNSQSFVSNAANVAIAAVEADACYTQTKDVVCAVLTADCLPILLASLDGRFVAAVHAGWRGLAGEIIENTVQILREQGAVELTAWLGPAIGPSAFEVGEDVYLAFSKKVLQLDRFMKTRPMLIGKTQKYDMDIYGVARDILNQYGVQRVHGGEYCTVSQPELFYSYRRDGCTGRMANLIWKS</sequence>
<evidence type="ECO:0000256" key="6">
    <source>
        <dbReference type="ARBA" id="ARBA00022833"/>
    </source>
</evidence>
<evidence type="ECO:0000256" key="9">
    <source>
        <dbReference type="ARBA" id="ARBA00049893"/>
    </source>
</evidence>
<keyword evidence="5" id="KW-0378">Hydrolase</keyword>
<evidence type="ECO:0000313" key="12">
    <source>
        <dbReference type="Proteomes" id="UP001589844"/>
    </source>
</evidence>
<comment type="catalytic activity">
    <reaction evidence="9">
        <text>S-methyl-5'-thioadenosine + phosphate = 5-(methylsulfanyl)-alpha-D-ribose 1-phosphate + adenine</text>
        <dbReference type="Rhea" id="RHEA:11852"/>
        <dbReference type="ChEBI" id="CHEBI:16708"/>
        <dbReference type="ChEBI" id="CHEBI:17509"/>
        <dbReference type="ChEBI" id="CHEBI:43474"/>
        <dbReference type="ChEBI" id="CHEBI:58533"/>
        <dbReference type="EC" id="2.4.2.28"/>
    </reaction>
    <physiologicalReaction direction="left-to-right" evidence="9">
        <dbReference type="Rhea" id="RHEA:11853"/>
    </physiologicalReaction>
</comment>
<dbReference type="Pfam" id="PF02578">
    <property type="entry name" value="Cu-oxidase_4"/>
    <property type="match status" value="1"/>
</dbReference>
<dbReference type="RefSeq" id="WP_390214904.1">
    <property type="nucleotide sequence ID" value="NZ_JBHLXJ010000036.1"/>
</dbReference>
<proteinExistence type="inferred from homology"/>
<accession>A0ABV6IK02</accession>
<keyword evidence="6" id="KW-0862">Zinc</keyword>
<dbReference type="NCBIfam" id="TIGR00726">
    <property type="entry name" value="peptidoglycan editing factor PgeF"/>
    <property type="match status" value="1"/>
</dbReference>
<dbReference type="CDD" id="cd16833">
    <property type="entry name" value="YfiH"/>
    <property type="match status" value="1"/>
</dbReference>
<reference evidence="11 12" key="1">
    <citation type="submission" date="2024-09" db="EMBL/GenBank/DDBJ databases">
        <authorList>
            <person name="Sun Q."/>
            <person name="Mori K."/>
        </authorList>
    </citation>
    <scope>NUCLEOTIDE SEQUENCE [LARGE SCALE GENOMIC DNA]</scope>
    <source>
        <strain evidence="11 12">CCM 8677</strain>
    </source>
</reference>
<organism evidence="11 12">
    <name type="scientific">Undibacterium danionis</name>
    <dbReference type="NCBI Taxonomy" id="1812100"/>
    <lineage>
        <taxon>Bacteria</taxon>
        <taxon>Pseudomonadati</taxon>
        <taxon>Pseudomonadota</taxon>
        <taxon>Betaproteobacteria</taxon>
        <taxon>Burkholderiales</taxon>
        <taxon>Oxalobacteraceae</taxon>
        <taxon>Undibacterium</taxon>
    </lineage>
</organism>
<evidence type="ECO:0000256" key="7">
    <source>
        <dbReference type="ARBA" id="ARBA00047989"/>
    </source>
</evidence>
<protein>
    <recommendedName>
        <fullName evidence="10">Purine nucleoside phosphorylase</fullName>
    </recommendedName>
</protein>
<evidence type="ECO:0000313" key="11">
    <source>
        <dbReference type="EMBL" id="MFC0352113.1"/>
    </source>
</evidence>
<keyword evidence="12" id="KW-1185">Reference proteome</keyword>
<dbReference type="InterPro" id="IPR003730">
    <property type="entry name" value="Cu_polyphenol_OxRdtase"/>
</dbReference>
<evidence type="ECO:0000256" key="5">
    <source>
        <dbReference type="ARBA" id="ARBA00022801"/>
    </source>
</evidence>
<evidence type="ECO:0000256" key="3">
    <source>
        <dbReference type="ARBA" id="ARBA00022679"/>
    </source>
</evidence>
<dbReference type="EMBL" id="JBHLXJ010000036">
    <property type="protein sequence ID" value="MFC0352113.1"/>
    <property type="molecule type" value="Genomic_DNA"/>
</dbReference>
<comment type="similarity">
    <text evidence="2 10">Belongs to the purine nucleoside phosphorylase YfiH/LACC1 family.</text>
</comment>
<gene>
    <name evidence="11" type="primary">pgeF</name>
    <name evidence="11" type="ORF">ACFFJH_20005</name>
</gene>
<evidence type="ECO:0000256" key="1">
    <source>
        <dbReference type="ARBA" id="ARBA00000553"/>
    </source>
</evidence>
<comment type="catalytic activity">
    <reaction evidence="1">
        <text>inosine + phosphate = alpha-D-ribose 1-phosphate + hypoxanthine</text>
        <dbReference type="Rhea" id="RHEA:27646"/>
        <dbReference type="ChEBI" id="CHEBI:17368"/>
        <dbReference type="ChEBI" id="CHEBI:17596"/>
        <dbReference type="ChEBI" id="CHEBI:43474"/>
        <dbReference type="ChEBI" id="CHEBI:57720"/>
        <dbReference type="EC" id="2.4.2.1"/>
    </reaction>
    <physiologicalReaction direction="left-to-right" evidence="1">
        <dbReference type="Rhea" id="RHEA:27647"/>
    </physiologicalReaction>
</comment>
<comment type="catalytic activity">
    <reaction evidence="8">
        <text>adenosine + phosphate = alpha-D-ribose 1-phosphate + adenine</text>
        <dbReference type="Rhea" id="RHEA:27642"/>
        <dbReference type="ChEBI" id="CHEBI:16335"/>
        <dbReference type="ChEBI" id="CHEBI:16708"/>
        <dbReference type="ChEBI" id="CHEBI:43474"/>
        <dbReference type="ChEBI" id="CHEBI:57720"/>
        <dbReference type="EC" id="2.4.2.1"/>
    </reaction>
    <physiologicalReaction direction="left-to-right" evidence="8">
        <dbReference type="Rhea" id="RHEA:27643"/>
    </physiologicalReaction>
</comment>
<evidence type="ECO:0000256" key="4">
    <source>
        <dbReference type="ARBA" id="ARBA00022723"/>
    </source>
</evidence>
<comment type="catalytic activity">
    <reaction evidence="7">
        <text>adenosine + H2O + H(+) = inosine + NH4(+)</text>
        <dbReference type="Rhea" id="RHEA:24408"/>
        <dbReference type="ChEBI" id="CHEBI:15377"/>
        <dbReference type="ChEBI" id="CHEBI:15378"/>
        <dbReference type="ChEBI" id="CHEBI:16335"/>
        <dbReference type="ChEBI" id="CHEBI:17596"/>
        <dbReference type="ChEBI" id="CHEBI:28938"/>
        <dbReference type="EC" id="3.5.4.4"/>
    </reaction>
    <physiologicalReaction direction="left-to-right" evidence="7">
        <dbReference type="Rhea" id="RHEA:24409"/>
    </physiologicalReaction>
</comment>
<dbReference type="InterPro" id="IPR038371">
    <property type="entry name" value="Cu_polyphenol_OxRdtase_sf"/>
</dbReference>
<dbReference type="PANTHER" id="PTHR30616:SF2">
    <property type="entry name" value="PURINE NUCLEOSIDE PHOSPHORYLASE LACC1"/>
    <property type="match status" value="1"/>
</dbReference>
<evidence type="ECO:0000256" key="2">
    <source>
        <dbReference type="ARBA" id="ARBA00007353"/>
    </source>
</evidence>
<keyword evidence="3" id="KW-0808">Transferase</keyword>
<dbReference type="PANTHER" id="PTHR30616">
    <property type="entry name" value="UNCHARACTERIZED PROTEIN YFIH"/>
    <property type="match status" value="1"/>
</dbReference>
<evidence type="ECO:0000256" key="10">
    <source>
        <dbReference type="RuleBase" id="RU361274"/>
    </source>
</evidence>
<name>A0ABV6IK02_9BURK</name>
<keyword evidence="4" id="KW-0479">Metal-binding</keyword>
<dbReference type="Proteomes" id="UP001589844">
    <property type="component" value="Unassembled WGS sequence"/>
</dbReference>
<dbReference type="InterPro" id="IPR011324">
    <property type="entry name" value="Cytotoxic_necrot_fac-like_cat"/>
</dbReference>
<evidence type="ECO:0000256" key="8">
    <source>
        <dbReference type="ARBA" id="ARBA00048968"/>
    </source>
</evidence>
<comment type="caution">
    <text evidence="11">The sequence shown here is derived from an EMBL/GenBank/DDBJ whole genome shotgun (WGS) entry which is preliminary data.</text>
</comment>
<dbReference type="Gene3D" id="3.60.140.10">
    <property type="entry name" value="CNF1/YfiH-like putative cysteine hydrolases"/>
    <property type="match status" value="1"/>
</dbReference>